<feature type="compositionally biased region" description="Acidic residues" evidence="1">
    <location>
        <begin position="683"/>
        <end position="695"/>
    </location>
</feature>
<keyword evidence="3" id="KW-1185">Reference proteome</keyword>
<accession>A0A5C3QR35</accession>
<dbReference type="AlphaFoldDB" id="A0A5C3QR35"/>
<feature type="compositionally biased region" description="Low complexity" evidence="1">
    <location>
        <begin position="564"/>
        <end position="578"/>
    </location>
</feature>
<name>A0A5C3QR35_9AGAR</name>
<dbReference type="Proteomes" id="UP000305067">
    <property type="component" value="Unassembled WGS sequence"/>
</dbReference>
<feature type="compositionally biased region" description="Low complexity" evidence="1">
    <location>
        <begin position="356"/>
        <end position="376"/>
    </location>
</feature>
<feature type="compositionally biased region" description="Low complexity" evidence="1">
    <location>
        <begin position="513"/>
        <end position="530"/>
    </location>
</feature>
<feature type="region of interest" description="Disordered" evidence="1">
    <location>
        <begin position="354"/>
        <end position="386"/>
    </location>
</feature>
<feature type="compositionally biased region" description="Polar residues" evidence="1">
    <location>
        <begin position="86"/>
        <end position="106"/>
    </location>
</feature>
<feature type="compositionally biased region" description="Polar residues" evidence="1">
    <location>
        <begin position="644"/>
        <end position="680"/>
    </location>
</feature>
<feature type="compositionally biased region" description="Polar residues" evidence="1">
    <location>
        <begin position="586"/>
        <end position="608"/>
    </location>
</feature>
<feature type="region of interest" description="Disordered" evidence="1">
    <location>
        <begin position="175"/>
        <end position="226"/>
    </location>
</feature>
<evidence type="ECO:0000313" key="3">
    <source>
        <dbReference type="Proteomes" id="UP000305067"/>
    </source>
</evidence>
<dbReference type="OrthoDB" id="3261862at2759"/>
<dbReference type="EMBL" id="ML178819">
    <property type="protein sequence ID" value="TFL04027.1"/>
    <property type="molecule type" value="Genomic_DNA"/>
</dbReference>
<feature type="compositionally biased region" description="Polar residues" evidence="1">
    <location>
        <begin position="736"/>
        <end position="747"/>
    </location>
</feature>
<feature type="compositionally biased region" description="Basic and acidic residues" evidence="1">
    <location>
        <begin position="447"/>
        <end position="464"/>
    </location>
</feature>
<feature type="compositionally biased region" description="Low complexity" evidence="1">
    <location>
        <begin position="711"/>
        <end position="722"/>
    </location>
</feature>
<feature type="compositionally biased region" description="Polar residues" evidence="1">
    <location>
        <begin position="816"/>
        <end position="828"/>
    </location>
</feature>
<feature type="region of interest" description="Disordered" evidence="1">
    <location>
        <begin position="398"/>
        <end position="480"/>
    </location>
</feature>
<gene>
    <name evidence="2" type="ORF">BDV98DRAFT_602503</name>
</gene>
<feature type="compositionally biased region" description="Polar residues" evidence="1">
    <location>
        <begin position="181"/>
        <end position="209"/>
    </location>
</feature>
<feature type="compositionally biased region" description="Low complexity" evidence="1">
    <location>
        <begin position="465"/>
        <end position="479"/>
    </location>
</feature>
<feature type="region of interest" description="Disordered" evidence="1">
    <location>
        <begin position="86"/>
        <end position="122"/>
    </location>
</feature>
<feature type="region of interest" description="Disordered" evidence="1">
    <location>
        <begin position="801"/>
        <end position="864"/>
    </location>
</feature>
<proteinExistence type="predicted"/>
<feature type="region of interest" description="Disordered" evidence="1">
    <location>
        <begin position="509"/>
        <end position="765"/>
    </location>
</feature>
<organism evidence="2 3">
    <name type="scientific">Pterulicium gracile</name>
    <dbReference type="NCBI Taxonomy" id="1884261"/>
    <lineage>
        <taxon>Eukaryota</taxon>
        <taxon>Fungi</taxon>
        <taxon>Dikarya</taxon>
        <taxon>Basidiomycota</taxon>
        <taxon>Agaricomycotina</taxon>
        <taxon>Agaricomycetes</taxon>
        <taxon>Agaricomycetidae</taxon>
        <taxon>Agaricales</taxon>
        <taxon>Pleurotineae</taxon>
        <taxon>Pterulaceae</taxon>
        <taxon>Pterulicium</taxon>
    </lineage>
</organism>
<protein>
    <submittedName>
        <fullName evidence="2">Uncharacterized protein</fullName>
    </submittedName>
</protein>
<reference evidence="2 3" key="1">
    <citation type="journal article" date="2019" name="Nat. Ecol. Evol.">
        <title>Megaphylogeny resolves global patterns of mushroom evolution.</title>
        <authorList>
            <person name="Varga T."/>
            <person name="Krizsan K."/>
            <person name="Foldi C."/>
            <person name="Dima B."/>
            <person name="Sanchez-Garcia M."/>
            <person name="Sanchez-Ramirez S."/>
            <person name="Szollosi G.J."/>
            <person name="Szarkandi J.G."/>
            <person name="Papp V."/>
            <person name="Albert L."/>
            <person name="Andreopoulos W."/>
            <person name="Angelini C."/>
            <person name="Antonin V."/>
            <person name="Barry K.W."/>
            <person name="Bougher N.L."/>
            <person name="Buchanan P."/>
            <person name="Buyck B."/>
            <person name="Bense V."/>
            <person name="Catcheside P."/>
            <person name="Chovatia M."/>
            <person name="Cooper J."/>
            <person name="Damon W."/>
            <person name="Desjardin D."/>
            <person name="Finy P."/>
            <person name="Geml J."/>
            <person name="Haridas S."/>
            <person name="Hughes K."/>
            <person name="Justo A."/>
            <person name="Karasinski D."/>
            <person name="Kautmanova I."/>
            <person name="Kiss B."/>
            <person name="Kocsube S."/>
            <person name="Kotiranta H."/>
            <person name="LaButti K.M."/>
            <person name="Lechner B.E."/>
            <person name="Liimatainen K."/>
            <person name="Lipzen A."/>
            <person name="Lukacs Z."/>
            <person name="Mihaltcheva S."/>
            <person name="Morgado L.N."/>
            <person name="Niskanen T."/>
            <person name="Noordeloos M.E."/>
            <person name="Ohm R.A."/>
            <person name="Ortiz-Santana B."/>
            <person name="Ovrebo C."/>
            <person name="Racz N."/>
            <person name="Riley R."/>
            <person name="Savchenko A."/>
            <person name="Shiryaev A."/>
            <person name="Soop K."/>
            <person name="Spirin V."/>
            <person name="Szebenyi C."/>
            <person name="Tomsovsky M."/>
            <person name="Tulloss R.E."/>
            <person name="Uehling J."/>
            <person name="Grigoriev I.V."/>
            <person name="Vagvolgyi C."/>
            <person name="Papp T."/>
            <person name="Martin F.M."/>
            <person name="Miettinen O."/>
            <person name="Hibbett D.S."/>
            <person name="Nagy L.G."/>
        </authorList>
    </citation>
    <scope>NUCLEOTIDE SEQUENCE [LARGE SCALE GENOMIC DNA]</scope>
    <source>
        <strain evidence="2 3">CBS 309.79</strain>
    </source>
</reference>
<feature type="compositionally biased region" description="Basic and acidic residues" evidence="1">
    <location>
        <begin position="839"/>
        <end position="854"/>
    </location>
</feature>
<evidence type="ECO:0000256" key="1">
    <source>
        <dbReference type="SAM" id="MobiDB-lite"/>
    </source>
</evidence>
<sequence length="864" mass="92714">MSASAAVFNDAASQPEETKIPPVLCQSGDPLPPSAPLEASTSMGVQYRPTRPPQIDVPLANRFSVQTHNSTTSAFTTSTSIYPQSSYLSGTDSVASDTPSLHTPPSYQDPIGPVIRPPGSDTDDVSYRLQLLVNNSYFLPPAHHKPSNLVIPSPHTSPSKSRAQSPSGFLDLFRRSRSKSKPTTPTGNSHFSDIPTLRTTADSMATSSPQRREGVPSKVSLPSSTFQDKPLHRVAVVRQEFDDLQIAVQHAEQDMRNKARSDIEPPSMTPPTIIDPTDSVDVPLPGSDYPFAVQASALHAMGVGASLGADVLADRLLPGSQLELFTGPHTSFAEVEERNWRKLLLHQAVSNSLDTSAASSSGETSGPPASPSLLPTPTSPMPPPSVVAQKIIANPVIDSVPSPTADVRPQARSKPAFLRNVDGRTSLHHPRVSTPTGPLTPLPAPPRKRDPSPHPHQDDFRSDHSAGPSSVYSTASSSAPTEIERADIVLTPPPIAISPCSLDSIVAQNQAPSRASTGTSGSSRSNSALSRRSERSHAPSAFFDARDSSSHLPSIRPSFDSTLSLPRISSASRGSSFSLQRDNIDTRQASLSLPRFPQSSRAPSLTVTHDSDEDEEQISVVSVEIFEPGPSTPPFPTRPDERTSGPSYPSSATPCTPRSTQRPTAPASSSFFDDIQSQHNAMDDLDSSDEEDEPEPPLHPPRPIYAQSNGSYSTIQSSASTSKMEPPSRLPITRWGNHSSPNISGYESSPAGGSRNVSKNKKPVENIAKKRSFFSHNKKGALPSDQLPLSTFDFYQNAQRYPAVPLPGPGRVSIGSHLSTKSTPQESSGDLDGLLMQHMRAEKDTLKRITDKQLKSPRASRSRR</sequence>
<feature type="region of interest" description="Disordered" evidence="1">
    <location>
        <begin position="1"/>
        <end position="56"/>
    </location>
</feature>
<evidence type="ECO:0000313" key="2">
    <source>
        <dbReference type="EMBL" id="TFL04027.1"/>
    </source>
</evidence>